<feature type="region of interest" description="Disordered" evidence="2">
    <location>
        <begin position="594"/>
        <end position="642"/>
    </location>
</feature>
<dbReference type="InterPro" id="IPR016024">
    <property type="entry name" value="ARM-type_fold"/>
</dbReference>
<dbReference type="InterPro" id="IPR004155">
    <property type="entry name" value="PBS_lyase_HEAT"/>
</dbReference>
<name>A0ABU3Z3G7_9EURY</name>
<sequence>MKSLRFSIADITRLNSKKDISGLIAALRDDEKDVRWMAVGALGELRDSESVEPLICTLSDPDPDVRWKAAEALGSIGDSRATEAIIPLLSDPDGTARLQAIWALGKIRDPRATTQIVDCLSDTDHDINIAAIWALGMIGDRRAIAALREKLLDRHSGIRAKAAESLEACGWKPYDLREKGVFAFAKRDWKEVSRYSRPLTDVLIWALTDEYFDVRMYAARILGEMRSRYAVLHLQQALDDPVEAVSYEAAAALAEIGDRRSVRALVHGLENSFLSTRKVAAGALGRLKWKPKNLHQRILFMSAKDDWLGLVRLKRHGVGPLTRELQERQAGERAKIAKALKIIGRFATDPLIQLLKNPDPDVRWRAASILADIRDRRAVGQLIAALEDTDERVASSAAIALGEIGDDAAVDPLIRAFKTGNADLRKYSITALGKLRSERSFSTIIAASNDEHAEVRLNTIQAMGSIRDTRMLPVLFSFFRDPDPAFRLQTVRALGSYPQDRTTDLFIQALSDPDAEIRREAADVLGKRRAGAAIQPLTALFEDQDTGVRLSAAAALDVIGWKPANAGEQLAYLIAKEDWKEIRRLGLLKNPTRKPQASVPLLVPEGMHGRSPGKPDPAGPGKAESDEKAEGETGSGAWNKSHATDDGVPDLGFFVKALTDSHTDPAIRLKAAETLGKLGDLRGVQPLINALADPDAEIRWRAALSLGMLGDQRAFGALVVALDDPIFEVKRRAAESIAVLRPNGAVRPLCELASSPDPGTRSLAIETLGKFECDEAVRTLLSALEDADPDVKSVALSSLLTLIDYWASRMAVFLKDENPIIRRNAVGTLQTLLGEEEAVSRLVPLLRSGSFSIRREVLCALEESGWQPQLPEEPAAALIAERKWDEVAALGKEATGPLIDALFDTDREIQDGAIAALEKIGDGETVQRIKMVLRRGNDLPIKGVYAAMKVVSLIGERERRVVEGEGGEHDLPPSAES</sequence>
<comment type="caution">
    <text evidence="3">The sequence shown here is derived from an EMBL/GenBank/DDBJ whole genome shotgun (WGS) entry which is preliminary data.</text>
</comment>
<dbReference type="PANTHER" id="PTHR12697:SF5">
    <property type="entry name" value="DEOXYHYPUSINE HYDROXYLASE"/>
    <property type="match status" value="1"/>
</dbReference>
<accession>A0ABU3Z3G7</accession>
<evidence type="ECO:0000313" key="3">
    <source>
        <dbReference type="EMBL" id="MDV4343194.1"/>
    </source>
</evidence>
<dbReference type="Pfam" id="PF02985">
    <property type="entry name" value="HEAT"/>
    <property type="match status" value="1"/>
</dbReference>
<dbReference type="SMART" id="SM00567">
    <property type="entry name" value="EZ_HEAT"/>
    <property type="match status" value="20"/>
</dbReference>
<dbReference type="InterPro" id="IPR000357">
    <property type="entry name" value="HEAT"/>
</dbReference>
<dbReference type="Pfam" id="PF13646">
    <property type="entry name" value="HEAT_2"/>
    <property type="match status" value="5"/>
</dbReference>
<dbReference type="InterPro" id="IPR011989">
    <property type="entry name" value="ARM-like"/>
</dbReference>
<dbReference type="PANTHER" id="PTHR12697">
    <property type="entry name" value="PBS LYASE HEAT-LIKE PROTEIN"/>
    <property type="match status" value="1"/>
</dbReference>
<dbReference type="Proteomes" id="UP001273768">
    <property type="component" value="Unassembled WGS sequence"/>
</dbReference>
<reference evidence="3 4" key="1">
    <citation type="submission" date="2020-05" db="EMBL/GenBank/DDBJ databases">
        <title>Isolation and characterization of methanoarchaea from a cold seep at offshore SW Taiwan.</title>
        <authorList>
            <person name="Chen Y.-W."/>
            <person name="Chen S.-C."/>
            <person name="Lai M.-C."/>
        </authorList>
    </citation>
    <scope>NUCLEOTIDE SEQUENCE [LARGE SCALE GENOMIC DNA]</scope>
    <source>
        <strain evidence="3 4">YWC-01</strain>
    </source>
</reference>
<evidence type="ECO:0000313" key="4">
    <source>
        <dbReference type="Proteomes" id="UP001273768"/>
    </source>
</evidence>
<dbReference type="RefSeq" id="WP_317296381.1">
    <property type="nucleotide sequence ID" value="NZ_JABFFQ010000006.1"/>
</dbReference>
<proteinExistence type="predicted"/>
<dbReference type="Gene3D" id="1.25.10.10">
    <property type="entry name" value="Leucine-rich Repeat Variant"/>
    <property type="match status" value="7"/>
</dbReference>
<dbReference type="SUPFAM" id="SSF48371">
    <property type="entry name" value="ARM repeat"/>
    <property type="match status" value="3"/>
</dbReference>
<gene>
    <name evidence="3" type="ORF">HL657_08450</name>
</gene>
<keyword evidence="1" id="KW-0677">Repeat</keyword>
<evidence type="ECO:0000256" key="2">
    <source>
        <dbReference type="SAM" id="MobiDB-lite"/>
    </source>
</evidence>
<protein>
    <submittedName>
        <fullName evidence="3">HEAT repeat domain-containing protein</fullName>
    </submittedName>
</protein>
<dbReference type="EMBL" id="JABFFQ010000006">
    <property type="protein sequence ID" value="MDV4343194.1"/>
    <property type="molecule type" value="Genomic_DNA"/>
</dbReference>
<organism evidence="3 4">
    <name type="scientific">Methanoculleus nereidis</name>
    <dbReference type="NCBI Taxonomy" id="2735141"/>
    <lineage>
        <taxon>Archaea</taxon>
        <taxon>Methanobacteriati</taxon>
        <taxon>Methanobacteriota</taxon>
        <taxon>Stenosarchaea group</taxon>
        <taxon>Methanomicrobia</taxon>
        <taxon>Methanomicrobiales</taxon>
        <taxon>Methanomicrobiaceae</taxon>
        <taxon>Methanoculleus</taxon>
    </lineage>
</organism>
<evidence type="ECO:0000256" key="1">
    <source>
        <dbReference type="ARBA" id="ARBA00022737"/>
    </source>
</evidence>
<keyword evidence="4" id="KW-1185">Reference proteome</keyword>